<protein>
    <submittedName>
        <fullName evidence="2">DUF3558 family protein</fullName>
    </submittedName>
</protein>
<dbReference type="PROSITE" id="PS51257">
    <property type="entry name" value="PROKAR_LIPOPROTEIN"/>
    <property type="match status" value="1"/>
</dbReference>
<name>A0ABW3FLC2_9PSEU</name>
<evidence type="ECO:0000256" key="1">
    <source>
        <dbReference type="SAM" id="SignalP"/>
    </source>
</evidence>
<reference evidence="3" key="1">
    <citation type="journal article" date="2019" name="Int. J. Syst. Evol. Microbiol.">
        <title>The Global Catalogue of Microorganisms (GCM) 10K type strain sequencing project: providing services to taxonomists for standard genome sequencing and annotation.</title>
        <authorList>
            <consortium name="The Broad Institute Genomics Platform"/>
            <consortium name="The Broad Institute Genome Sequencing Center for Infectious Disease"/>
            <person name="Wu L."/>
            <person name="Ma J."/>
        </authorList>
    </citation>
    <scope>NUCLEOTIDE SEQUENCE [LARGE SCALE GENOMIC DNA]</scope>
    <source>
        <strain evidence="3">CCUG 56401</strain>
    </source>
</reference>
<accession>A0ABW3FLC2</accession>
<sequence>MSVRSRSVITAVTAAALLGLSACGGAGDSGAEQPEPQAKPLQSFDACTFFTPEELTSFGVETKAEDFTQVGFQPGCKWNGDQMILSLQKNVDEDFDQYEKTGTFDEFTRKPFAGRAGARMLTAGAKGQGVCNAVVSAGGGIVLYQVTGNYPEFDACGEVEKIADQTAARLPQ</sequence>
<keyword evidence="3" id="KW-1185">Reference proteome</keyword>
<feature type="signal peptide" evidence="1">
    <location>
        <begin position="1"/>
        <end position="26"/>
    </location>
</feature>
<feature type="chain" id="PRO_5045339407" evidence="1">
    <location>
        <begin position="27"/>
        <end position="172"/>
    </location>
</feature>
<dbReference type="Proteomes" id="UP001597018">
    <property type="component" value="Unassembled WGS sequence"/>
</dbReference>
<evidence type="ECO:0000313" key="3">
    <source>
        <dbReference type="Proteomes" id="UP001597018"/>
    </source>
</evidence>
<organism evidence="2 3">
    <name type="scientific">Saccharopolyspora rosea</name>
    <dbReference type="NCBI Taxonomy" id="524884"/>
    <lineage>
        <taxon>Bacteria</taxon>
        <taxon>Bacillati</taxon>
        <taxon>Actinomycetota</taxon>
        <taxon>Actinomycetes</taxon>
        <taxon>Pseudonocardiales</taxon>
        <taxon>Pseudonocardiaceae</taxon>
        <taxon>Saccharopolyspora</taxon>
    </lineage>
</organism>
<gene>
    <name evidence="2" type="ORF">ACFQ16_06080</name>
</gene>
<proteinExistence type="predicted"/>
<dbReference type="Pfam" id="PF12079">
    <property type="entry name" value="DUF3558"/>
    <property type="match status" value="1"/>
</dbReference>
<evidence type="ECO:0000313" key="2">
    <source>
        <dbReference type="EMBL" id="MFD0919306.1"/>
    </source>
</evidence>
<dbReference type="EMBL" id="JBHTIW010000002">
    <property type="protein sequence ID" value="MFD0919306.1"/>
    <property type="molecule type" value="Genomic_DNA"/>
</dbReference>
<keyword evidence="1" id="KW-0732">Signal</keyword>
<dbReference type="InterPro" id="IPR024520">
    <property type="entry name" value="DUF3558"/>
</dbReference>
<comment type="caution">
    <text evidence="2">The sequence shown here is derived from an EMBL/GenBank/DDBJ whole genome shotgun (WGS) entry which is preliminary data.</text>
</comment>